<evidence type="ECO:0008006" key="4">
    <source>
        <dbReference type="Google" id="ProtNLM"/>
    </source>
</evidence>
<evidence type="ECO:0000313" key="3">
    <source>
        <dbReference type="Proteomes" id="UP000659344"/>
    </source>
</evidence>
<accession>A0ABQ1YKL2</accession>
<dbReference type="RefSeq" id="WP_188539941.1">
    <property type="nucleotide sequence ID" value="NZ_BMFT01000001.1"/>
</dbReference>
<evidence type="ECO:0000313" key="2">
    <source>
        <dbReference type="EMBL" id="GGH27616.1"/>
    </source>
</evidence>
<gene>
    <name evidence="2" type="ORF">GCM10008013_29190</name>
</gene>
<organism evidence="2 3">
    <name type="scientific">Paenibacillus segetis</name>
    <dbReference type="NCBI Taxonomy" id="1325360"/>
    <lineage>
        <taxon>Bacteria</taxon>
        <taxon>Bacillati</taxon>
        <taxon>Bacillota</taxon>
        <taxon>Bacilli</taxon>
        <taxon>Bacillales</taxon>
        <taxon>Paenibacillaceae</taxon>
        <taxon>Paenibacillus</taxon>
    </lineage>
</organism>
<dbReference type="InterPro" id="IPR058600">
    <property type="entry name" value="YhjD-like"/>
</dbReference>
<comment type="caution">
    <text evidence="2">The sequence shown here is derived from an EMBL/GenBank/DDBJ whole genome shotgun (WGS) entry which is preliminary data.</text>
</comment>
<keyword evidence="3" id="KW-1185">Reference proteome</keyword>
<keyword evidence="1" id="KW-0175">Coiled coil</keyword>
<evidence type="ECO:0000256" key="1">
    <source>
        <dbReference type="SAM" id="Coils"/>
    </source>
</evidence>
<dbReference type="Pfam" id="PF26325">
    <property type="entry name" value="YhjD"/>
    <property type="match status" value="1"/>
</dbReference>
<name>A0ABQ1YKL2_9BACL</name>
<feature type="coiled-coil region" evidence="1">
    <location>
        <begin position="58"/>
        <end position="85"/>
    </location>
</feature>
<dbReference type="Proteomes" id="UP000659344">
    <property type="component" value="Unassembled WGS sequence"/>
</dbReference>
<reference evidence="3" key="1">
    <citation type="journal article" date="2019" name="Int. J. Syst. Evol. Microbiol.">
        <title>The Global Catalogue of Microorganisms (GCM) 10K type strain sequencing project: providing services to taxonomists for standard genome sequencing and annotation.</title>
        <authorList>
            <consortium name="The Broad Institute Genomics Platform"/>
            <consortium name="The Broad Institute Genome Sequencing Center for Infectious Disease"/>
            <person name="Wu L."/>
            <person name="Ma J."/>
        </authorList>
    </citation>
    <scope>NUCLEOTIDE SEQUENCE [LARGE SCALE GENOMIC DNA]</scope>
    <source>
        <strain evidence="3">CGMCC 1.12769</strain>
    </source>
</reference>
<dbReference type="EMBL" id="BMFT01000001">
    <property type="protein sequence ID" value="GGH27616.1"/>
    <property type="molecule type" value="Genomic_DNA"/>
</dbReference>
<sequence length="134" mass="16016">MSNQEVKNTVVTVEEMTMIRDYILLPHLEKMVQKSLADIEYSNNVLKRLYLMAGHTIIEMISSDLRRLRRELKQSNIKILDAEQSDYVVFHYYYCRGYKEQFGMSREAMRTELSWKLSKYISDLTTFLKTEQNK</sequence>
<protein>
    <recommendedName>
        <fullName evidence="4">Phage transcriptional regulator, ArpU family</fullName>
    </recommendedName>
</protein>
<proteinExistence type="predicted"/>